<protein>
    <submittedName>
        <fullName evidence="1">Uncharacterized protein</fullName>
    </submittedName>
</protein>
<dbReference type="EMBL" id="JAQOND010000028">
    <property type="protein sequence ID" value="MDC2827971.1"/>
    <property type="molecule type" value="Genomic_DNA"/>
</dbReference>
<organism evidence="1 2">
    <name type="scientific">Limosilactobacillus mucosae</name>
    <name type="common">Lactobacillus mucosae</name>
    <dbReference type="NCBI Taxonomy" id="97478"/>
    <lineage>
        <taxon>Bacteria</taxon>
        <taxon>Bacillati</taxon>
        <taxon>Bacillota</taxon>
        <taxon>Bacilli</taxon>
        <taxon>Lactobacillales</taxon>
        <taxon>Lactobacillaceae</taxon>
        <taxon>Limosilactobacillus</taxon>
    </lineage>
</organism>
<name>A0AAJ1HP13_LIMMU</name>
<accession>A0AAJ1HP13</accession>
<sequence>MARVIPKGMKFYDDPRKELEKAFKEYEDRFGKGSVHRMMPLVDPLNPDPVADMIAIQKLRKAVKTGRRLPEIPKEMRDTMLY</sequence>
<comment type="caution">
    <text evidence="1">The sequence shown here is derived from an EMBL/GenBank/DDBJ whole genome shotgun (WGS) entry which is preliminary data.</text>
</comment>
<dbReference type="Proteomes" id="UP001218021">
    <property type="component" value="Unassembled WGS sequence"/>
</dbReference>
<gene>
    <name evidence="1" type="ORF">PO158_06695</name>
</gene>
<evidence type="ECO:0000313" key="2">
    <source>
        <dbReference type="Proteomes" id="UP001218021"/>
    </source>
</evidence>
<proteinExistence type="predicted"/>
<reference evidence="1" key="1">
    <citation type="submission" date="2023-01" db="EMBL/GenBank/DDBJ databases">
        <title>Genome analysis of 13 Lactobacillus isolated from gut of wild boar.</title>
        <authorList>
            <person name="Papp P."/>
            <person name="Libisch B."/>
            <person name="Nagy T."/>
            <person name="Olasz F."/>
        </authorList>
    </citation>
    <scope>NUCLEOTIDE SEQUENCE</scope>
    <source>
        <strain evidence="1">F108</strain>
    </source>
</reference>
<dbReference type="AlphaFoldDB" id="A0AAJ1HP13"/>
<dbReference type="RefSeq" id="WP_272207983.1">
    <property type="nucleotide sequence ID" value="NZ_JAQONC010000026.1"/>
</dbReference>
<evidence type="ECO:0000313" key="1">
    <source>
        <dbReference type="EMBL" id="MDC2827971.1"/>
    </source>
</evidence>